<proteinExistence type="predicted"/>
<evidence type="ECO:0000256" key="1">
    <source>
        <dbReference type="SAM" id="MobiDB-lite"/>
    </source>
</evidence>
<dbReference type="EMBL" id="ASRX01000066">
    <property type="protein sequence ID" value="EYF02092.1"/>
    <property type="molecule type" value="Genomic_DNA"/>
</dbReference>
<accession>A0A017SZC4</accession>
<keyword evidence="3" id="KW-1185">Reference proteome</keyword>
<feature type="region of interest" description="Disordered" evidence="1">
    <location>
        <begin position="1"/>
        <end position="46"/>
    </location>
</feature>
<sequence length="46" mass="4965">MGALAAMMPAAAPEGQRQRLRRITASPPHPRSDASTRHTTHDRMGA</sequence>
<organism evidence="2 3">
    <name type="scientific">Chondromyces apiculatus DSM 436</name>
    <dbReference type="NCBI Taxonomy" id="1192034"/>
    <lineage>
        <taxon>Bacteria</taxon>
        <taxon>Pseudomonadati</taxon>
        <taxon>Myxococcota</taxon>
        <taxon>Polyangia</taxon>
        <taxon>Polyangiales</taxon>
        <taxon>Polyangiaceae</taxon>
        <taxon>Chondromyces</taxon>
    </lineage>
</organism>
<evidence type="ECO:0000313" key="2">
    <source>
        <dbReference type="EMBL" id="EYF02092.1"/>
    </source>
</evidence>
<comment type="caution">
    <text evidence="2">The sequence shown here is derived from an EMBL/GenBank/DDBJ whole genome shotgun (WGS) entry which is preliminary data.</text>
</comment>
<gene>
    <name evidence="2" type="ORF">CAP_7432</name>
</gene>
<feature type="compositionally biased region" description="Low complexity" evidence="1">
    <location>
        <begin position="1"/>
        <end position="13"/>
    </location>
</feature>
<evidence type="ECO:0000313" key="3">
    <source>
        <dbReference type="Proteomes" id="UP000019678"/>
    </source>
</evidence>
<protein>
    <submittedName>
        <fullName evidence="2">Uncharacterized protein</fullName>
    </submittedName>
</protein>
<reference evidence="2 3" key="1">
    <citation type="submission" date="2013-05" db="EMBL/GenBank/DDBJ databases">
        <title>Genome assembly of Chondromyces apiculatus DSM 436.</title>
        <authorList>
            <person name="Sharma G."/>
            <person name="Khatri I."/>
            <person name="Kaur C."/>
            <person name="Mayilraj S."/>
            <person name="Subramanian S."/>
        </authorList>
    </citation>
    <scope>NUCLEOTIDE SEQUENCE [LARGE SCALE GENOMIC DNA]</scope>
    <source>
        <strain evidence="2 3">DSM 436</strain>
    </source>
</reference>
<name>A0A017SZC4_9BACT</name>
<dbReference type="Proteomes" id="UP000019678">
    <property type="component" value="Unassembled WGS sequence"/>
</dbReference>
<feature type="compositionally biased region" description="Basic and acidic residues" evidence="1">
    <location>
        <begin position="30"/>
        <end position="46"/>
    </location>
</feature>
<dbReference type="AlphaFoldDB" id="A0A017SZC4"/>